<keyword evidence="3" id="KW-1185">Reference proteome</keyword>
<dbReference type="EMBL" id="JABFTP020000001">
    <property type="protein sequence ID" value="KAL3267318.1"/>
    <property type="molecule type" value="Genomic_DNA"/>
</dbReference>
<evidence type="ECO:0000259" key="1">
    <source>
        <dbReference type="Pfam" id="PF23349"/>
    </source>
</evidence>
<dbReference type="Pfam" id="PF23349">
    <property type="entry name" value="BBS7_hp"/>
    <property type="match status" value="1"/>
</dbReference>
<name>A0ABD2MLQ2_9CUCU</name>
<comment type="caution">
    <text evidence="2">The sequence shown here is derived from an EMBL/GenBank/DDBJ whole genome shotgun (WGS) entry which is preliminary data.</text>
</comment>
<sequence length="156" mass="18123">MLCGLMFFRKGEANFKSNNVSTIAIIKAYISRIDDQTIDEVIKLMVPNLQKYQKMKKDIALLEALNELELSEVENATTLSQRYQQLLVEETTLKKEYSNHPGYLNRLYGIVCDLYIDYNKFKGTAVKSKLPQLKQVLEDVDYENLYNFSSLTNNYI</sequence>
<dbReference type="Proteomes" id="UP001516400">
    <property type="component" value="Unassembled WGS sequence"/>
</dbReference>
<proteinExistence type="predicted"/>
<accession>A0ABD2MLQ2</accession>
<feature type="domain" description="BBS7 helical hairpin" evidence="1">
    <location>
        <begin position="35"/>
        <end position="148"/>
    </location>
</feature>
<protein>
    <recommendedName>
        <fullName evidence="1">BBS7 helical hairpin domain-containing protein</fullName>
    </recommendedName>
</protein>
<evidence type="ECO:0000313" key="2">
    <source>
        <dbReference type="EMBL" id="KAL3267318.1"/>
    </source>
</evidence>
<dbReference type="AlphaFoldDB" id="A0ABD2MLQ2"/>
<dbReference type="PANTHER" id="PTHR16074:SF4">
    <property type="entry name" value="BARDET-BIEDL SYNDROME 7 PROTEIN"/>
    <property type="match status" value="1"/>
</dbReference>
<dbReference type="PANTHER" id="PTHR16074">
    <property type="entry name" value="BARDET-BIEDL SYNDROME 7 PROTEIN"/>
    <property type="match status" value="1"/>
</dbReference>
<dbReference type="InterPro" id="IPR056335">
    <property type="entry name" value="BBS7_hairpin"/>
</dbReference>
<organism evidence="2 3">
    <name type="scientific">Cryptolaemus montrouzieri</name>
    <dbReference type="NCBI Taxonomy" id="559131"/>
    <lineage>
        <taxon>Eukaryota</taxon>
        <taxon>Metazoa</taxon>
        <taxon>Ecdysozoa</taxon>
        <taxon>Arthropoda</taxon>
        <taxon>Hexapoda</taxon>
        <taxon>Insecta</taxon>
        <taxon>Pterygota</taxon>
        <taxon>Neoptera</taxon>
        <taxon>Endopterygota</taxon>
        <taxon>Coleoptera</taxon>
        <taxon>Polyphaga</taxon>
        <taxon>Cucujiformia</taxon>
        <taxon>Coccinelloidea</taxon>
        <taxon>Coccinellidae</taxon>
        <taxon>Scymninae</taxon>
        <taxon>Scymnini</taxon>
        <taxon>Cryptolaemus</taxon>
    </lineage>
</organism>
<reference evidence="2 3" key="1">
    <citation type="journal article" date="2021" name="BMC Biol.">
        <title>Horizontally acquired antibacterial genes associated with adaptive radiation of ladybird beetles.</title>
        <authorList>
            <person name="Li H.S."/>
            <person name="Tang X.F."/>
            <person name="Huang Y.H."/>
            <person name="Xu Z.Y."/>
            <person name="Chen M.L."/>
            <person name="Du X.Y."/>
            <person name="Qiu B.Y."/>
            <person name="Chen P.T."/>
            <person name="Zhang W."/>
            <person name="Slipinski A."/>
            <person name="Escalona H.E."/>
            <person name="Waterhouse R.M."/>
            <person name="Zwick A."/>
            <person name="Pang H."/>
        </authorList>
    </citation>
    <scope>NUCLEOTIDE SEQUENCE [LARGE SCALE GENOMIC DNA]</scope>
    <source>
        <strain evidence="2">SYSU2018</strain>
    </source>
</reference>
<gene>
    <name evidence="2" type="ORF">HHI36_011449</name>
</gene>
<evidence type="ECO:0000313" key="3">
    <source>
        <dbReference type="Proteomes" id="UP001516400"/>
    </source>
</evidence>